<dbReference type="GO" id="GO:0006098">
    <property type="term" value="P:pentose-phosphate shunt"/>
    <property type="evidence" value="ECO:0007669"/>
    <property type="project" value="UniProtKB-UniRule"/>
</dbReference>
<dbReference type="NCBIfam" id="NF004076">
    <property type="entry name" value="PRK05581.1-4"/>
    <property type="match status" value="1"/>
</dbReference>
<comment type="cofactor">
    <cofactor evidence="4">
        <name>Zn(2+)</name>
        <dbReference type="ChEBI" id="CHEBI:29105"/>
    </cofactor>
</comment>
<evidence type="ECO:0000256" key="2">
    <source>
        <dbReference type="ARBA" id="ARBA00001936"/>
    </source>
</evidence>
<evidence type="ECO:0000256" key="4">
    <source>
        <dbReference type="ARBA" id="ARBA00001947"/>
    </source>
</evidence>
<comment type="cofactor">
    <cofactor evidence="3">
        <name>Co(2+)</name>
        <dbReference type="ChEBI" id="CHEBI:48828"/>
    </cofactor>
</comment>
<comment type="catalytic activity">
    <reaction evidence="1 10 11">
        <text>D-ribulose 5-phosphate = D-xylulose 5-phosphate</text>
        <dbReference type="Rhea" id="RHEA:13677"/>
        <dbReference type="ChEBI" id="CHEBI:57737"/>
        <dbReference type="ChEBI" id="CHEBI:58121"/>
        <dbReference type="EC" id="5.1.3.1"/>
    </reaction>
</comment>
<proteinExistence type="inferred from homology"/>
<evidence type="ECO:0000256" key="5">
    <source>
        <dbReference type="ARBA" id="ARBA00001954"/>
    </source>
</evidence>
<name>W7DHU0_9LIST</name>
<evidence type="ECO:0000256" key="1">
    <source>
        <dbReference type="ARBA" id="ARBA00001782"/>
    </source>
</evidence>
<feature type="binding site" evidence="14">
    <location>
        <begin position="141"/>
        <end position="144"/>
    </location>
    <ligand>
        <name>substrate</name>
    </ligand>
</feature>
<dbReference type="EMBL" id="AODM01000012">
    <property type="protein sequence ID" value="EUJ61601.1"/>
    <property type="molecule type" value="Genomic_DNA"/>
</dbReference>
<dbReference type="PANTHER" id="PTHR11749">
    <property type="entry name" value="RIBULOSE-5-PHOSPHATE-3-EPIMERASE"/>
    <property type="match status" value="1"/>
</dbReference>
<evidence type="ECO:0000256" key="12">
    <source>
        <dbReference type="PIRSR" id="PIRSR001461-1"/>
    </source>
</evidence>
<evidence type="ECO:0000256" key="13">
    <source>
        <dbReference type="PIRSR" id="PIRSR001461-2"/>
    </source>
</evidence>
<dbReference type="PATRIC" id="fig|1265822.4.peg.852"/>
<comment type="function">
    <text evidence="10">Catalyzes the reversible epimerization of D-ribulose 5-phosphate to D-xylulose 5-phosphate.</text>
</comment>
<organism evidence="15 16">
    <name type="scientific">Listeria fleischmannii FSL S10-1203</name>
    <dbReference type="NCBI Taxonomy" id="1265822"/>
    <lineage>
        <taxon>Bacteria</taxon>
        <taxon>Bacillati</taxon>
        <taxon>Bacillota</taxon>
        <taxon>Bacilli</taxon>
        <taxon>Bacillales</taxon>
        <taxon>Listeriaceae</taxon>
        <taxon>Listeria</taxon>
    </lineage>
</organism>
<dbReference type="GO" id="GO:0005737">
    <property type="term" value="C:cytoplasm"/>
    <property type="evidence" value="ECO:0007669"/>
    <property type="project" value="UniProtKB-ARBA"/>
</dbReference>
<dbReference type="NCBIfam" id="TIGR01163">
    <property type="entry name" value="rpe"/>
    <property type="match status" value="1"/>
</dbReference>
<dbReference type="InterPro" id="IPR026019">
    <property type="entry name" value="Ribul_P_3_epim"/>
</dbReference>
<comment type="cofactor">
    <cofactor evidence="10 13">
        <name>a divalent metal cation</name>
        <dbReference type="ChEBI" id="CHEBI:60240"/>
    </cofactor>
    <text evidence="10 13">Binds 1 divalent metal cation per subunit.</text>
</comment>
<comment type="cofactor">
    <cofactor evidence="2">
        <name>Mn(2+)</name>
        <dbReference type="ChEBI" id="CHEBI:29035"/>
    </cofactor>
</comment>
<reference evidence="15 16" key="1">
    <citation type="submission" date="2012-12" db="EMBL/GenBank/DDBJ databases">
        <title>Novel taxa of Listeriaceae from agricultural environments in the United States.</title>
        <authorList>
            <person name="den Bakker H.C."/>
            <person name="Allred A."/>
            <person name="Warchocki S."/>
            <person name="Wright E.M."/>
            <person name="Burrell A."/>
            <person name="Nightingale K.K."/>
            <person name="Kephart D."/>
            <person name="Wiedmann M."/>
        </authorList>
    </citation>
    <scope>NUCLEOTIDE SEQUENCE [LARGE SCALE GENOMIC DNA]</scope>
    <source>
        <strain evidence="15 16">FSL S10-1203</strain>
    </source>
</reference>
<dbReference type="GO" id="GO:0019323">
    <property type="term" value="P:pentose catabolic process"/>
    <property type="evidence" value="ECO:0007669"/>
    <property type="project" value="UniProtKB-UniRule"/>
</dbReference>
<dbReference type="EC" id="5.1.3.1" evidence="7 10"/>
<comment type="similarity">
    <text evidence="6 10 11">Belongs to the ribulose-phosphate 3-epimerase family.</text>
</comment>
<dbReference type="CDD" id="cd00429">
    <property type="entry name" value="RPE"/>
    <property type="match status" value="1"/>
</dbReference>
<evidence type="ECO:0000256" key="3">
    <source>
        <dbReference type="ARBA" id="ARBA00001941"/>
    </source>
</evidence>
<feature type="binding site" evidence="10 13">
    <location>
        <position position="32"/>
    </location>
    <ligand>
        <name>a divalent metal cation</name>
        <dbReference type="ChEBI" id="CHEBI:60240"/>
    </ligand>
</feature>
<feature type="binding site" evidence="10 13">
    <location>
        <position position="172"/>
    </location>
    <ligand>
        <name>a divalent metal cation</name>
        <dbReference type="ChEBI" id="CHEBI:60240"/>
    </ligand>
</feature>
<dbReference type="PIRSF" id="PIRSF001461">
    <property type="entry name" value="RPE"/>
    <property type="match status" value="1"/>
</dbReference>
<feature type="binding site" evidence="14">
    <location>
        <position position="174"/>
    </location>
    <ligand>
        <name>substrate</name>
    </ligand>
</feature>
<keyword evidence="13" id="KW-0464">Manganese</keyword>
<dbReference type="RefSeq" id="WP_036062514.1">
    <property type="nucleotide sequence ID" value="NZ_AODM01000012.1"/>
</dbReference>
<dbReference type="FunFam" id="3.20.20.70:FF:000004">
    <property type="entry name" value="Ribulose-phosphate 3-epimerase"/>
    <property type="match status" value="1"/>
</dbReference>
<dbReference type="PROSITE" id="PS01085">
    <property type="entry name" value="RIBUL_P_3_EPIMER_1"/>
    <property type="match status" value="1"/>
</dbReference>
<comment type="caution">
    <text evidence="10">Lacks conserved residue(s) required for the propagation of feature annotation.</text>
</comment>
<dbReference type="AlphaFoldDB" id="W7DHU0"/>
<feature type="binding site" evidence="10 14">
    <location>
        <begin position="194"/>
        <end position="195"/>
    </location>
    <ligand>
        <name>substrate</name>
    </ligand>
</feature>
<dbReference type="HAMAP" id="MF_02227">
    <property type="entry name" value="RPE"/>
    <property type="match status" value="1"/>
</dbReference>
<evidence type="ECO:0000256" key="11">
    <source>
        <dbReference type="PIRNR" id="PIRNR001461"/>
    </source>
</evidence>
<evidence type="ECO:0000256" key="14">
    <source>
        <dbReference type="PIRSR" id="PIRSR001461-3"/>
    </source>
</evidence>
<dbReference type="Proteomes" id="UP000019241">
    <property type="component" value="Unassembled WGS sequence"/>
</dbReference>
<evidence type="ECO:0000256" key="9">
    <source>
        <dbReference type="ARBA" id="ARBA00023235"/>
    </source>
</evidence>
<comment type="caution">
    <text evidence="15">The sequence shown here is derived from an EMBL/GenBank/DDBJ whole genome shotgun (WGS) entry which is preliminary data.</text>
</comment>
<feature type="binding site" evidence="10 13">
    <location>
        <position position="34"/>
    </location>
    <ligand>
        <name>a divalent metal cation</name>
        <dbReference type="ChEBI" id="CHEBI:60240"/>
    </ligand>
</feature>
<feature type="binding site" evidence="10">
    <location>
        <begin position="172"/>
        <end position="174"/>
    </location>
    <ligand>
        <name>substrate</name>
    </ligand>
</feature>
<keyword evidence="9 10" id="KW-0413">Isomerase</keyword>
<evidence type="ECO:0000256" key="10">
    <source>
        <dbReference type="HAMAP-Rule" id="MF_02227"/>
    </source>
</evidence>
<comment type="pathway">
    <text evidence="10">Carbohydrate degradation.</text>
</comment>
<protein>
    <recommendedName>
        <fullName evidence="7 10">Ribulose-phosphate 3-epimerase</fullName>
        <ecNumber evidence="7 10">5.1.3.1</ecNumber>
    </recommendedName>
</protein>
<comment type="cofactor">
    <cofactor evidence="5">
        <name>Fe(2+)</name>
        <dbReference type="ChEBI" id="CHEBI:29033"/>
    </cofactor>
</comment>
<gene>
    <name evidence="10" type="primary">rpe</name>
    <name evidence="15" type="ORF">MCOL2_04126</name>
</gene>
<evidence type="ECO:0000256" key="8">
    <source>
        <dbReference type="ARBA" id="ARBA00022723"/>
    </source>
</evidence>
<sequence length="219" mass="23985">MAELVPSVFGANIAQIGESLKVLEENGIKMLHVDMMDGSFVPNIAFGPDQIKMMKMTTSLQFDVHMMVYDPDRYIPRLVEAGAHMITVHAEAGPHLHRSIQLIKSYGVRAGVVLNPGTPVHVLDCVLDDIDVILLMTVDPGLGGQRFFESSLQKIRQTKKYIGNRPIEIEVDGGINDDIAAKCIEAGANLIVVGSYLFNGDIKKNLTTLKETIQKEGNA</sequence>
<keyword evidence="10 11" id="KW-0119">Carbohydrate metabolism</keyword>
<dbReference type="InterPro" id="IPR013785">
    <property type="entry name" value="Aldolase_TIM"/>
</dbReference>
<feature type="active site" description="Proton acceptor" evidence="10 12">
    <location>
        <position position="34"/>
    </location>
</feature>
<feature type="active site" description="Proton donor" evidence="10 12">
    <location>
        <position position="172"/>
    </location>
</feature>
<feature type="binding site" evidence="10 13">
    <location>
        <position position="65"/>
    </location>
    <ligand>
        <name>a divalent metal cation</name>
        <dbReference type="ChEBI" id="CHEBI:60240"/>
    </ligand>
</feature>
<dbReference type="Gene3D" id="3.20.20.70">
    <property type="entry name" value="Aldolase class I"/>
    <property type="match status" value="1"/>
</dbReference>
<keyword evidence="13" id="KW-0170">Cobalt</keyword>
<keyword evidence="8 10" id="KW-0479">Metal-binding</keyword>
<dbReference type="PROSITE" id="PS01086">
    <property type="entry name" value="RIBUL_P_3_EPIMER_2"/>
    <property type="match status" value="1"/>
</dbReference>
<dbReference type="GO" id="GO:0046872">
    <property type="term" value="F:metal ion binding"/>
    <property type="evidence" value="ECO:0007669"/>
    <property type="project" value="UniProtKB-UniRule"/>
</dbReference>
<feature type="binding site" evidence="10 14">
    <location>
        <position position="7"/>
    </location>
    <ligand>
        <name>substrate</name>
    </ligand>
</feature>
<evidence type="ECO:0000313" key="15">
    <source>
        <dbReference type="EMBL" id="EUJ61601.1"/>
    </source>
</evidence>
<feature type="binding site" evidence="10 14">
    <location>
        <position position="65"/>
    </location>
    <ligand>
        <name>substrate</name>
    </ligand>
</feature>
<dbReference type="InterPro" id="IPR011060">
    <property type="entry name" value="RibuloseP-bd_barrel"/>
</dbReference>
<dbReference type="Pfam" id="PF00834">
    <property type="entry name" value="Ribul_P_3_epim"/>
    <property type="match status" value="1"/>
</dbReference>
<evidence type="ECO:0000256" key="7">
    <source>
        <dbReference type="ARBA" id="ARBA00013188"/>
    </source>
</evidence>
<evidence type="ECO:0000313" key="16">
    <source>
        <dbReference type="Proteomes" id="UP000019241"/>
    </source>
</evidence>
<dbReference type="SUPFAM" id="SSF51366">
    <property type="entry name" value="Ribulose-phoshate binding barrel"/>
    <property type="match status" value="1"/>
</dbReference>
<dbReference type="InterPro" id="IPR000056">
    <property type="entry name" value="Ribul_P_3_epim-like"/>
</dbReference>
<keyword evidence="13" id="KW-0862">Zinc</keyword>
<evidence type="ECO:0000256" key="6">
    <source>
        <dbReference type="ARBA" id="ARBA00009541"/>
    </source>
</evidence>
<accession>W7DHU0</accession>
<dbReference type="GO" id="GO:0004750">
    <property type="term" value="F:D-ribulose-phosphate 3-epimerase activity"/>
    <property type="evidence" value="ECO:0007669"/>
    <property type="project" value="UniProtKB-UniRule"/>
</dbReference>